<evidence type="ECO:0000313" key="2">
    <source>
        <dbReference type="EMBL" id="CAB5226015.1"/>
    </source>
</evidence>
<dbReference type="EMBL" id="LR796599">
    <property type="protein sequence ID" value="CAB4153714.1"/>
    <property type="molecule type" value="Genomic_DNA"/>
</dbReference>
<reference evidence="1" key="1">
    <citation type="submission" date="2020-04" db="EMBL/GenBank/DDBJ databases">
        <authorList>
            <person name="Chiriac C."/>
            <person name="Salcher M."/>
            <person name="Ghai R."/>
            <person name="Kavagutti S V."/>
        </authorList>
    </citation>
    <scope>NUCLEOTIDE SEQUENCE</scope>
</reference>
<accession>A0A6J5N3R3</accession>
<gene>
    <name evidence="1" type="ORF">UFOVP640_19</name>
    <name evidence="2" type="ORF">UFOVP759_23</name>
</gene>
<dbReference type="Gene3D" id="3.30.200.190">
    <property type="match status" value="1"/>
</dbReference>
<organism evidence="1">
    <name type="scientific">uncultured Caudovirales phage</name>
    <dbReference type="NCBI Taxonomy" id="2100421"/>
    <lineage>
        <taxon>Viruses</taxon>
        <taxon>Duplodnaviria</taxon>
        <taxon>Heunggongvirae</taxon>
        <taxon>Uroviricota</taxon>
        <taxon>Caudoviricetes</taxon>
        <taxon>Peduoviridae</taxon>
        <taxon>Maltschvirus</taxon>
        <taxon>Maltschvirus maltsch</taxon>
    </lineage>
</organism>
<protein>
    <submittedName>
        <fullName evidence="1">Uncharacterized protein</fullName>
    </submittedName>
</protein>
<dbReference type="EMBL" id="LR798359">
    <property type="protein sequence ID" value="CAB5226015.1"/>
    <property type="molecule type" value="Genomic_DNA"/>
</dbReference>
<evidence type="ECO:0000313" key="1">
    <source>
        <dbReference type="EMBL" id="CAB4153714.1"/>
    </source>
</evidence>
<name>A0A6J5N3R3_9CAUD</name>
<proteinExistence type="predicted"/>
<sequence length="210" mass="22571">MADITPGQFPTDPTFTTVNFKTVTPSLTTVTNSGKMRRVGYGVSYYSFDVQYPPLAPIDAREVQGFLGASLGTLFSFEIVLPKISYSVSANAVTANATVTTANAISWGANAVMLSNCGANKTILYAGEYFRFANHSKVYMCTNRNTGVQSNAAGYATLTFSGSCVTSVPAGQRVQIDAVPFTVIQAEQEQTQEVSYGGLTTMKLSMREVW</sequence>